<feature type="transmembrane region" description="Helical" evidence="9">
    <location>
        <begin position="6"/>
        <end position="31"/>
    </location>
</feature>
<evidence type="ECO:0000256" key="9">
    <source>
        <dbReference type="SAM" id="Phobius"/>
    </source>
</evidence>
<keyword evidence="6 9" id="KW-0812">Transmembrane</keyword>
<keyword evidence="8 9" id="KW-0472">Membrane</keyword>
<evidence type="ECO:0000256" key="1">
    <source>
        <dbReference type="ARBA" id="ARBA00004141"/>
    </source>
</evidence>
<evidence type="ECO:0000256" key="5">
    <source>
        <dbReference type="ARBA" id="ARBA00022679"/>
    </source>
</evidence>
<keyword evidence="5 10" id="KW-0808">Transferase</keyword>
<dbReference type="PANTHER" id="PTHR12726:SF0">
    <property type="entry name" value="CERAMIDE GLUCOSYLTRANSFERASE"/>
    <property type="match status" value="1"/>
</dbReference>
<evidence type="ECO:0000256" key="4">
    <source>
        <dbReference type="ARBA" id="ARBA00022676"/>
    </source>
</evidence>
<dbReference type="OrthoDB" id="9030258at2"/>
<dbReference type="InterPro" id="IPR025993">
    <property type="entry name" value="Ceramide_glucosylTrfase"/>
</dbReference>
<name>A0A1H6BZ75_9BACT</name>
<sequence>MQILLHVLYWVALVGSVTSSIYCGMVLVAAIRFGIRKQREEHAPATYLPPVSVLKPLHGTEEGLERNLETFFEQQYPADFELLFCARQPTDEGLQLAQRVGQRYPQVQARYVTCGEPMPKFHNAKVYSLAKLDSVAKYATYVTSDADVRVQPNYLERLVQMLADPKMMLASCLYLGTAHEGAGFSSQLDAVGKSVEMSSGVLVATMLEGTKFALGATQVLRKEGFQLVGGFDELGQFYADDFVLGNRLATKGYGVRMASHTIRLMVQDSPFWLSFRNQLRWMQSTRRSRPWGHLGTGLTFAMPFGMMGLVWGLLSGHAALGVMWLLLMAANRVVLAGAVLGVLADNKWLKHTLLYPLRDLLGGVLWAASYGGENFYYRGKVYKLKDGGRVEEPS</sequence>
<comment type="subcellular location">
    <subcellularLocation>
        <location evidence="1">Membrane</location>
        <topology evidence="1">Multi-pass membrane protein</topology>
    </subcellularLocation>
</comment>
<feature type="transmembrane region" description="Helical" evidence="9">
    <location>
        <begin position="320"/>
        <end position="344"/>
    </location>
</feature>
<evidence type="ECO:0000313" key="11">
    <source>
        <dbReference type="Proteomes" id="UP000236728"/>
    </source>
</evidence>
<evidence type="ECO:0000256" key="7">
    <source>
        <dbReference type="ARBA" id="ARBA00022989"/>
    </source>
</evidence>
<dbReference type="EMBL" id="FNVA01000008">
    <property type="protein sequence ID" value="SEG66004.1"/>
    <property type="molecule type" value="Genomic_DNA"/>
</dbReference>
<dbReference type="SUPFAM" id="SSF53448">
    <property type="entry name" value="Nucleotide-diphospho-sugar transferases"/>
    <property type="match status" value="1"/>
</dbReference>
<protein>
    <submittedName>
        <fullName evidence="10">Ceramide glucosyltransferase</fullName>
    </submittedName>
</protein>
<organism evidence="10 11">
    <name type="scientific">Bryocella elongata</name>
    <dbReference type="NCBI Taxonomy" id="863522"/>
    <lineage>
        <taxon>Bacteria</taxon>
        <taxon>Pseudomonadati</taxon>
        <taxon>Acidobacteriota</taxon>
        <taxon>Terriglobia</taxon>
        <taxon>Terriglobales</taxon>
        <taxon>Acidobacteriaceae</taxon>
        <taxon>Bryocella</taxon>
    </lineage>
</organism>
<evidence type="ECO:0000256" key="6">
    <source>
        <dbReference type="ARBA" id="ARBA00022692"/>
    </source>
</evidence>
<dbReference type="GO" id="GO:0016020">
    <property type="term" value="C:membrane"/>
    <property type="evidence" value="ECO:0007669"/>
    <property type="project" value="UniProtKB-SubCell"/>
</dbReference>
<dbReference type="Pfam" id="PF13506">
    <property type="entry name" value="Glyco_transf_21"/>
    <property type="match status" value="1"/>
</dbReference>
<dbReference type="InterPro" id="IPR029044">
    <property type="entry name" value="Nucleotide-diphossugar_trans"/>
</dbReference>
<gene>
    <name evidence="10" type="ORF">SAMN05421819_4088</name>
</gene>
<comment type="pathway">
    <text evidence="3">Sphingolipid metabolism.</text>
</comment>
<keyword evidence="4" id="KW-0328">Glycosyltransferase</keyword>
<dbReference type="GO" id="GO:0006679">
    <property type="term" value="P:glucosylceramide biosynthetic process"/>
    <property type="evidence" value="ECO:0007669"/>
    <property type="project" value="TreeGrafter"/>
</dbReference>
<keyword evidence="7 9" id="KW-1133">Transmembrane helix</keyword>
<reference evidence="10 11" key="1">
    <citation type="submission" date="2016-10" db="EMBL/GenBank/DDBJ databases">
        <authorList>
            <person name="de Groot N.N."/>
        </authorList>
    </citation>
    <scope>NUCLEOTIDE SEQUENCE [LARGE SCALE GENOMIC DNA]</scope>
    <source>
        <strain evidence="10 11">DSM 22489</strain>
    </source>
</reference>
<dbReference type="PANTHER" id="PTHR12726">
    <property type="entry name" value="CERAMIDE GLUCOSYLTRANSFERASE"/>
    <property type="match status" value="1"/>
</dbReference>
<dbReference type="AlphaFoldDB" id="A0A1H6BZ75"/>
<evidence type="ECO:0000256" key="8">
    <source>
        <dbReference type="ARBA" id="ARBA00023136"/>
    </source>
</evidence>
<keyword evidence="11" id="KW-1185">Reference proteome</keyword>
<evidence type="ECO:0000256" key="2">
    <source>
        <dbReference type="ARBA" id="ARBA00004760"/>
    </source>
</evidence>
<feature type="transmembrane region" description="Helical" evidence="9">
    <location>
        <begin position="291"/>
        <end position="314"/>
    </location>
</feature>
<dbReference type="RefSeq" id="WP_103934938.1">
    <property type="nucleotide sequence ID" value="NZ_FNVA01000008.1"/>
</dbReference>
<proteinExistence type="predicted"/>
<evidence type="ECO:0000256" key="3">
    <source>
        <dbReference type="ARBA" id="ARBA00004991"/>
    </source>
</evidence>
<comment type="pathway">
    <text evidence="2">Lipid metabolism; sphingolipid metabolism.</text>
</comment>
<dbReference type="Proteomes" id="UP000236728">
    <property type="component" value="Unassembled WGS sequence"/>
</dbReference>
<accession>A0A1H6BZ75</accession>
<evidence type="ECO:0000313" key="10">
    <source>
        <dbReference type="EMBL" id="SEG66004.1"/>
    </source>
</evidence>
<dbReference type="GO" id="GO:0008120">
    <property type="term" value="F:ceramide glucosyltransferase activity"/>
    <property type="evidence" value="ECO:0007669"/>
    <property type="project" value="TreeGrafter"/>
</dbReference>
<dbReference type="Gene3D" id="3.90.550.10">
    <property type="entry name" value="Spore Coat Polysaccharide Biosynthesis Protein SpsA, Chain A"/>
    <property type="match status" value="1"/>
</dbReference>